<keyword evidence="2" id="KW-1185">Reference proteome</keyword>
<protein>
    <submittedName>
        <fullName evidence="1">Uncharacterized protein</fullName>
    </submittedName>
</protein>
<accession>A0ABQ9YZJ0</accession>
<dbReference type="Proteomes" id="UP001234178">
    <property type="component" value="Unassembled WGS sequence"/>
</dbReference>
<reference evidence="1 2" key="1">
    <citation type="journal article" date="2023" name="Nucleic Acids Res.">
        <title>The hologenome of Daphnia magna reveals possible DNA methylation and microbiome-mediated evolution of the host genome.</title>
        <authorList>
            <person name="Chaturvedi A."/>
            <person name="Li X."/>
            <person name="Dhandapani V."/>
            <person name="Marshall H."/>
            <person name="Kissane S."/>
            <person name="Cuenca-Cambronero M."/>
            <person name="Asole G."/>
            <person name="Calvet F."/>
            <person name="Ruiz-Romero M."/>
            <person name="Marangio P."/>
            <person name="Guigo R."/>
            <person name="Rago D."/>
            <person name="Mirbahai L."/>
            <person name="Eastwood N."/>
            <person name="Colbourne J.K."/>
            <person name="Zhou J."/>
            <person name="Mallon E."/>
            <person name="Orsini L."/>
        </authorList>
    </citation>
    <scope>NUCLEOTIDE SEQUENCE [LARGE SCALE GENOMIC DNA]</scope>
    <source>
        <strain evidence="1">LRV0_1</strain>
    </source>
</reference>
<sequence length="155" mass="17439">MLMIDTPKKELVIQPDILVKERIGTPARLALWISAWLLRRKGSGSSLRNETGSSEVKHWHLVRKDRGSNLEADTMVYKLEVYGLSSAPDFVCYFLKLKSGHPVEALTVRISHNNSLLGHDGQEFHIALNHAHQPRIHNFIPSPVQISNDVLAIFG</sequence>
<proteinExistence type="predicted"/>
<evidence type="ECO:0000313" key="1">
    <source>
        <dbReference type="EMBL" id="KAK4006011.1"/>
    </source>
</evidence>
<evidence type="ECO:0000313" key="2">
    <source>
        <dbReference type="Proteomes" id="UP001234178"/>
    </source>
</evidence>
<dbReference type="EMBL" id="JAOYFB010000002">
    <property type="protein sequence ID" value="KAK4006011.1"/>
    <property type="molecule type" value="Genomic_DNA"/>
</dbReference>
<gene>
    <name evidence="1" type="ORF">OUZ56_011141</name>
</gene>
<organism evidence="1 2">
    <name type="scientific">Daphnia magna</name>
    <dbReference type="NCBI Taxonomy" id="35525"/>
    <lineage>
        <taxon>Eukaryota</taxon>
        <taxon>Metazoa</taxon>
        <taxon>Ecdysozoa</taxon>
        <taxon>Arthropoda</taxon>
        <taxon>Crustacea</taxon>
        <taxon>Branchiopoda</taxon>
        <taxon>Diplostraca</taxon>
        <taxon>Cladocera</taxon>
        <taxon>Anomopoda</taxon>
        <taxon>Daphniidae</taxon>
        <taxon>Daphnia</taxon>
    </lineage>
</organism>
<name>A0ABQ9YZJ0_9CRUS</name>
<comment type="caution">
    <text evidence="1">The sequence shown here is derived from an EMBL/GenBank/DDBJ whole genome shotgun (WGS) entry which is preliminary data.</text>
</comment>